<organism evidence="1 2">
    <name type="scientific">Panagrolaimus superbus</name>
    <dbReference type="NCBI Taxonomy" id="310955"/>
    <lineage>
        <taxon>Eukaryota</taxon>
        <taxon>Metazoa</taxon>
        <taxon>Ecdysozoa</taxon>
        <taxon>Nematoda</taxon>
        <taxon>Chromadorea</taxon>
        <taxon>Rhabditida</taxon>
        <taxon>Tylenchina</taxon>
        <taxon>Panagrolaimomorpha</taxon>
        <taxon>Panagrolaimoidea</taxon>
        <taxon>Panagrolaimidae</taxon>
        <taxon>Panagrolaimus</taxon>
    </lineage>
</organism>
<proteinExistence type="predicted"/>
<sequence>MSSFHSDLLASALFSKIYRYDVKNLQLYHSRLSYKNLKLLSTGVTQCSLNSVVIKYDNAEKVPMEDIIQLFSCDTIVSMFFANSSFNAFCKSYDDFIDACNTVQKVKLNYLPVDFNVHRFYQCLKKTKSHALIAIHSFYISLDVNETV</sequence>
<reference evidence="2" key="1">
    <citation type="submission" date="2022-11" db="UniProtKB">
        <authorList>
            <consortium name="WormBaseParasite"/>
        </authorList>
    </citation>
    <scope>IDENTIFICATION</scope>
</reference>
<dbReference type="Proteomes" id="UP000887577">
    <property type="component" value="Unplaced"/>
</dbReference>
<protein>
    <submittedName>
        <fullName evidence="2">Uncharacterized protein</fullName>
    </submittedName>
</protein>
<evidence type="ECO:0000313" key="1">
    <source>
        <dbReference type="Proteomes" id="UP000887577"/>
    </source>
</evidence>
<dbReference type="WBParaSite" id="PSU_v2.g15341.t1">
    <property type="protein sequence ID" value="PSU_v2.g15341.t1"/>
    <property type="gene ID" value="PSU_v2.g15341"/>
</dbReference>
<accession>A0A914Y9A4</accession>
<keyword evidence="1" id="KW-1185">Reference proteome</keyword>
<evidence type="ECO:0000313" key="2">
    <source>
        <dbReference type="WBParaSite" id="PSU_v2.g15341.t1"/>
    </source>
</evidence>
<dbReference type="AlphaFoldDB" id="A0A914Y9A4"/>
<name>A0A914Y9A4_9BILA</name>